<evidence type="ECO:0000313" key="3">
    <source>
        <dbReference type="Proteomes" id="UP000054007"/>
    </source>
</evidence>
<feature type="compositionally biased region" description="Basic and acidic residues" evidence="1">
    <location>
        <begin position="175"/>
        <end position="185"/>
    </location>
</feature>
<organism evidence="2 3">
    <name type="scientific">Cylindrobasidium torrendii FP15055 ss-10</name>
    <dbReference type="NCBI Taxonomy" id="1314674"/>
    <lineage>
        <taxon>Eukaryota</taxon>
        <taxon>Fungi</taxon>
        <taxon>Dikarya</taxon>
        <taxon>Basidiomycota</taxon>
        <taxon>Agaricomycotina</taxon>
        <taxon>Agaricomycetes</taxon>
        <taxon>Agaricomycetidae</taxon>
        <taxon>Agaricales</taxon>
        <taxon>Marasmiineae</taxon>
        <taxon>Physalacriaceae</taxon>
        <taxon>Cylindrobasidium</taxon>
    </lineage>
</organism>
<feature type="compositionally biased region" description="Polar residues" evidence="1">
    <location>
        <begin position="1"/>
        <end position="10"/>
    </location>
</feature>
<gene>
    <name evidence="2" type="ORF">CYLTODRAFT_488802</name>
</gene>
<feature type="compositionally biased region" description="Acidic residues" evidence="1">
    <location>
        <begin position="164"/>
        <end position="174"/>
    </location>
</feature>
<accession>A0A0D7BHG0</accession>
<feature type="region of interest" description="Disordered" evidence="1">
    <location>
        <begin position="1"/>
        <end position="20"/>
    </location>
</feature>
<feature type="compositionally biased region" description="Polar residues" evidence="1">
    <location>
        <begin position="127"/>
        <end position="136"/>
    </location>
</feature>
<evidence type="ECO:0000313" key="2">
    <source>
        <dbReference type="EMBL" id="KIY69620.1"/>
    </source>
</evidence>
<dbReference type="AlphaFoldDB" id="A0A0D7BHG0"/>
<protein>
    <submittedName>
        <fullName evidence="2">Uncharacterized protein</fullName>
    </submittedName>
</protein>
<reference evidence="2 3" key="1">
    <citation type="journal article" date="2015" name="Fungal Genet. Biol.">
        <title>Evolution of novel wood decay mechanisms in Agaricales revealed by the genome sequences of Fistulina hepatica and Cylindrobasidium torrendii.</title>
        <authorList>
            <person name="Floudas D."/>
            <person name="Held B.W."/>
            <person name="Riley R."/>
            <person name="Nagy L.G."/>
            <person name="Koehler G."/>
            <person name="Ransdell A.S."/>
            <person name="Younus H."/>
            <person name="Chow J."/>
            <person name="Chiniquy J."/>
            <person name="Lipzen A."/>
            <person name="Tritt A."/>
            <person name="Sun H."/>
            <person name="Haridas S."/>
            <person name="LaButti K."/>
            <person name="Ohm R.A."/>
            <person name="Kues U."/>
            <person name="Blanchette R.A."/>
            <person name="Grigoriev I.V."/>
            <person name="Minto R.E."/>
            <person name="Hibbett D.S."/>
        </authorList>
    </citation>
    <scope>NUCLEOTIDE SEQUENCE [LARGE SCALE GENOMIC DNA]</scope>
    <source>
        <strain evidence="2 3">FP15055 ss-10</strain>
    </source>
</reference>
<proteinExistence type="predicted"/>
<sequence length="185" mass="20600">MAPSRTLPSRNTRKDAARNPARTALMQQRLCTPQLKVQQLKMLAVEGCDIKKLLSGKATLRPVETWSTPEFVADESSDFDEHESSSASSSASLTPEWSPVMLPRDTSPVIDPLAHNAYTFPMPLPSPTCTSPQHWQQEVRASRDVAEMEKLSQAMATLSHEGYDADESEGEDSNDIERDMRTLRL</sequence>
<feature type="compositionally biased region" description="Acidic residues" evidence="1">
    <location>
        <begin position="72"/>
        <end position="81"/>
    </location>
</feature>
<evidence type="ECO:0000256" key="1">
    <source>
        <dbReference type="SAM" id="MobiDB-lite"/>
    </source>
</evidence>
<name>A0A0D7BHG0_9AGAR</name>
<feature type="region of interest" description="Disordered" evidence="1">
    <location>
        <begin position="69"/>
        <end position="145"/>
    </location>
</feature>
<feature type="region of interest" description="Disordered" evidence="1">
    <location>
        <begin position="160"/>
        <end position="185"/>
    </location>
</feature>
<dbReference type="EMBL" id="KN880481">
    <property type="protein sequence ID" value="KIY69620.1"/>
    <property type="molecule type" value="Genomic_DNA"/>
</dbReference>
<dbReference type="Proteomes" id="UP000054007">
    <property type="component" value="Unassembled WGS sequence"/>
</dbReference>
<keyword evidence="3" id="KW-1185">Reference proteome</keyword>